<feature type="region of interest" description="Disordered" evidence="2">
    <location>
        <begin position="1"/>
        <end position="32"/>
    </location>
</feature>
<dbReference type="Gene3D" id="3.40.50.1820">
    <property type="entry name" value="alpha/beta hydrolase"/>
    <property type="match status" value="1"/>
</dbReference>
<dbReference type="EMBL" id="JAZBJQ010000002">
    <property type="protein sequence ID" value="MEE4582335.1"/>
    <property type="molecule type" value="Genomic_DNA"/>
</dbReference>
<dbReference type="AlphaFoldDB" id="A0ABD5J1U1"/>
<name>A0ABD5J1U1_9ACTN</name>
<dbReference type="InterPro" id="IPR000073">
    <property type="entry name" value="AB_hydrolase_1"/>
</dbReference>
<evidence type="ECO:0000256" key="2">
    <source>
        <dbReference type="SAM" id="MobiDB-lite"/>
    </source>
</evidence>
<dbReference type="PANTHER" id="PTHR43329">
    <property type="entry name" value="EPOXIDE HYDROLASE"/>
    <property type="match status" value="1"/>
</dbReference>
<proteinExistence type="predicted"/>
<dbReference type="Pfam" id="PF00561">
    <property type="entry name" value="Abhydrolase_1"/>
    <property type="match status" value="1"/>
</dbReference>
<evidence type="ECO:0000313" key="5">
    <source>
        <dbReference type="Proteomes" id="UP001354649"/>
    </source>
</evidence>
<reference evidence="4 5" key="1">
    <citation type="submission" date="2023-11" db="EMBL/GenBank/DDBJ databases">
        <title>30 novel species of actinomycetes from the DSMZ collection.</title>
        <authorList>
            <person name="Nouioui I."/>
        </authorList>
    </citation>
    <scope>NUCLEOTIDE SEQUENCE [LARGE SCALE GENOMIC DNA]</scope>
    <source>
        <strain evidence="4 5">DSM 41602</strain>
    </source>
</reference>
<protein>
    <submittedName>
        <fullName evidence="4">Alpha/beta fold hydrolase</fullName>
    </submittedName>
</protein>
<accession>A0ABD5J1U1</accession>
<keyword evidence="1 4" id="KW-0378">Hydrolase</keyword>
<evidence type="ECO:0000313" key="4">
    <source>
        <dbReference type="EMBL" id="MEE4582335.1"/>
    </source>
</evidence>
<dbReference type="PRINTS" id="PR00412">
    <property type="entry name" value="EPOXHYDRLASE"/>
</dbReference>
<dbReference type="InterPro" id="IPR029058">
    <property type="entry name" value="AB_hydrolase_fold"/>
</dbReference>
<dbReference type="GO" id="GO:0016787">
    <property type="term" value="F:hydrolase activity"/>
    <property type="evidence" value="ECO:0007669"/>
    <property type="project" value="UniProtKB-KW"/>
</dbReference>
<dbReference type="InterPro" id="IPR000639">
    <property type="entry name" value="Epox_hydrolase-like"/>
</dbReference>
<dbReference type="SUPFAM" id="SSF53474">
    <property type="entry name" value="alpha/beta-Hydrolases"/>
    <property type="match status" value="1"/>
</dbReference>
<organism evidence="4 5">
    <name type="scientific">Streptomyces antimycoticus</name>
    <dbReference type="NCBI Taxonomy" id="68175"/>
    <lineage>
        <taxon>Bacteria</taxon>
        <taxon>Bacillati</taxon>
        <taxon>Actinomycetota</taxon>
        <taxon>Actinomycetes</taxon>
        <taxon>Kitasatosporales</taxon>
        <taxon>Streptomycetaceae</taxon>
        <taxon>Streptomyces</taxon>
        <taxon>Streptomyces violaceusniger group</taxon>
    </lineage>
</organism>
<sequence>MNTTREHPEHQEHREHQEHQEHREHQGDREHRETTIEGVRLHWVRAGSGTPVVLLHGWPQTWYAWRKVIPELARHHEVFAVDLPGLGDSGSSPRGHGVRIAADLLDAWRAELGLDRVHVVGHDLGGPIGYAWAAAHPAHVRSFTLLAVPLHGFGLSELIARAGLWHFGFFSVPGLAEELAAGRERILLEHFYAHAMESGAIRPSDVDTYLSSYTRPGRLANGFAYYRDAPADTAALTELARTRLPMPTLAIGCGRAGGAAPLHSLGQVAPATRGAVIDDSGHFLPEERPGPLLSLLTPFLAEADGS</sequence>
<gene>
    <name evidence="4" type="ORF">V2K49_03935</name>
</gene>
<evidence type="ECO:0000256" key="1">
    <source>
        <dbReference type="ARBA" id="ARBA00022801"/>
    </source>
</evidence>
<dbReference type="Proteomes" id="UP001354649">
    <property type="component" value="Unassembled WGS sequence"/>
</dbReference>
<evidence type="ECO:0000259" key="3">
    <source>
        <dbReference type="Pfam" id="PF00561"/>
    </source>
</evidence>
<comment type="caution">
    <text evidence="4">The sequence shown here is derived from an EMBL/GenBank/DDBJ whole genome shotgun (WGS) entry which is preliminary data.</text>
</comment>
<feature type="domain" description="AB hydrolase-1" evidence="3">
    <location>
        <begin position="51"/>
        <end position="289"/>
    </location>
</feature>